<gene>
    <name evidence="2" type="ORF">P8A22_17895</name>
</gene>
<dbReference type="Proteomes" id="UP001229952">
    <property type="component" value="Chromosome"/>
</dbReference>
<evidence type="ECO:0000313" key="2">
    <source>
        <dbReference type="EMBL" id="WLQ41694.1"/>
    </source>
</evidence>
<sequence length="90" mass="9399">MAEPLDARTRDEIDDQVAEAFDAYLADRLAEPGPLRASAARERAALLVLGTVALGALATAVAPATGATVGCIWGAIALIDLAWLLTARRR</sequence>
<keyword evidence="1" id="KW-0472">Membrane</keyword>
<proteinExistence type="predicted"/>
<name>A0ABY9I4Y9_9ACTN</name>
<reference evidence="2 3" key="1">
    <citation type="submission" date="2023-03" db="EMBL/GenBank/DDBJ databases">
        <title>Isolation and description of six Streptomyces strains from soil environments, able to metabolize different microbial glucans.</title>
        <authorList>
            <person name="Widen T."/>
            <person name="Larsbrink J."/>
        </authorList>
    </citation>
    <scope>NUCLEOTIDE SEQUENCE [LARGE SCALE GENOMIC DNA]</scope>
    <source>
        <strain evidence="2 3">Mut2</strain>
    </source>
</reference>
<keyword evidence="1" id="KW-0812">Transmembrane</keyword>
<dbReference type="EMBL" id="CP120992">
    <property type="protein sequence ID" value="WLQ41694.1"/>
    <property type="molecule type" value="Genomic_DNA"/>
</dbReference>
<keyword evidence="3" id="KW-1185">Reference proteome</keyword>
<accession>A0ABY9I4Y9</accession>
<feature type="transmembrane region" description="Helical" evidence="1">
    <location>
        <begin position="44"/>
        <end position="61"/>
    </location>
</feature>
<evidence type="ECO:0008006" key="4">
    <source>
        <dbReference type="Google" id="ProtNLM"/>
    </source>
</evidence>
<protein>
    <recommendedName>
        <fullName evidence="4">DUF3040 domain-containing protein</fullName>
    </recommendedName>
</protein>
<dbReference type="RefSeq" id="WP_306088607.1">
    <property type="nucleotide sequence ID" value="NZ_CP120992.1"/>
</dbReference>
<evidence type="ECO:0000313" key="3">
    <source>
        <dbReference type="Proteomes" id="UP001229952"/>
    </source>
</evidence>
<organism evidence="2 3">
    <name type="scientific">Streptomyces laculatispora</name>
    <dbReference type="NCBI Taxonomy" id="887464"/>
    <lineage>
        <taxon>Bacteria</taxon>
        <taxon>Bacillati</taxon>
        <taxon>Actinomycetota</taxon>
        <taxon>Actinomycetes</taxon>
        <taxon>Kitasatosporales</taxon>
        <taxon>Streptomycetaceae</taxon>
        <taxon>Streptomyces</taxon>
    </lineage>
</organism>
<evidence type="ECO:0000256" key="1">
    <source>
        <dbReference type="SAM" id="Phobius"/>
    </source>
</evidence>
<feature type="transmembrane region" description="Helical" evidence="1">
    <location>
        <begin position="67"/>
        <end position="86"/>
    </location>
</feature>
<keyword evidence="1" id="KW-1133">Transmembrane helix</keyword>